<reference evidence="1 2" key="1">
    <citation type="submission" date="2021-02" db="EMBL/GenBank/DDBJ databases">
        <title>Actinophytocola xerophila sp. nov., isolated from soil of cotton cropping field.</title>
        <authorList>
            <person name="Huang R."/>
            <person name="Chen X."/>
            <person name="Ge X."/>
            <person name="Liu W."/>
        </authorList>
    </citation>
    <scope>NUCLEOTIDE SEQUENCE [LARGE SCALE GENOMIC DNA]</scope>
    <source>
        <strain evidence="1 2">S1-96</strain>
    </source>
</reference>
<evidence type="ECO:0000313" key="2">
    <source>
        <dbReference type="Proteomes" id="UP001156441"/>
    </source>
</evidence>
<keyword evidence="2" id="KW-1185">Reference proteome</keyword>
<accession>A0ABT2JC63</accession>
<dbReference type="RefSeq" id="WP_260192874.1">
    <property type="nucleotide sequence ID" value="NZ_JAFFZE010000015.1"/>
</dbReference>
<organism evidence="1 2">
    <name type="scientific">Actinophytocola gossypii</name>
    <dbReference type="NCBI Taxonomy" id="2812003"/>
    <lineage>
        <taxon>Bacteria</taxon>
        <taxon>Bacillati</taxon>
        <taxon>Actinomycetota</taxon>
        <taxon>Actinomycetes</taxon>
        <taxon>Pseudonocardiales</taxon>
        <taxon>Pseudonocardiaceae</taxon>
    </lineage>
</organism>
<gene>
    <name evidence="1" type="ORF">JT362_19630</name>
</gene>
<proteinExistence type="predicted"/>
<dbReference type="EMBL" id="JAFFZE010000015">
    <property type="protein sequence ID" value="MCT2585333.1"/>
    <property type="molecule type" value="Genomic_DNA"/>
</dbReference>
<protein>
    <submittedName>
        <fullName evidence="1">Uncharacterized protein</fullName>
    </submittedName>
</protein>
<sequence>MNTTPEMVRAEMDYRLERAVSGVALEHLRAARALHRPWWRRRTDWVADNSLPTPSDQGNAVRRAA</sequence>
<comment type="caution">
    <text evidence="1">The sequence shown here is derived from an EMBL/GenBank/DDBJ whole genome shotgun (WGS) entry which is preliminary data.</text>
</comment>
<dbReference type="Proteomes" id="UP001156441">
    <property type="component" value="Unassembled WGS sequence"/>
</dbReference>
<name>A0ABT2JC63_9PSEU</name>
<evidence type="ECO:0000313" key="1">
    <source>
        <dbReference type="EMBL" id="MCT2585333.1"/>
    </source>
</evidence>